<accession>A0A9N8X4T6</accession>
<sequence length="53" mass="6044">MHAARIVVRGMQVSRCYLRCCVTPDWKRIDPHMAVRQNAAQRDAPRGMTSPCC</sequence>
<dbReference type="AlphaFoldDB" id="A0A9N8X4T6"/>
<name>A0A9N8X4T6_9BURK</name>
<dbReference type="Proteomes" id="UP000789704">
    <property type="component" value="Unassembled WGS sequence"/>
</dbReference>
<evidence type="ECO:0000313" key="1">
    <source>
        <dbReference type="EMBL" id="CAG4923791.1"/>
    </source>
</evidence>
<protein>
    <submittedName>
        <fullName evidence="1">Uncharacterized protein</fullName>
    </submittedName>
</protein>
<keyword evidence="2" id="KW-1185">Reference proteome</keyword>
<organism evidence="1 2">
    <name type="scientific">Paraburkholderia saeva</name>
    <dbReference type="NCBI Taxonomy" id="2777537"/>
    <lineage>
        <taxon>Bacteria</taxon>
        <taxon>Pseudomonadati</taxon>
        <taxon>Pseudomonadota</taxon>
        <taxon>Betaproteobacteria</taxon>
        <taxon>Burkholderiales</taxon>
        <taxon>Burkholderiaceae</taxon>
        <taxon>Paraburkholderia</taxon>
    </lineage>
</organism>
<evidence type="ECO:0000313" key="2">
    <source>
        <dbReference type="Proteomes" id="UP000789704"/>
    </source>
</evidence>
<reference evidence="1" key="1">
    <citation type="submission" date="2021-04" db="EMBL/GenBank/DDBJ databases">
        <authorList>
            <person name="Vanwijnsberghe S."/>
        </authorList>
    </citation>
    <scope>NUCLEOTIDE SEQUENCE</scope>
    <source>
        <strain evidence="1">LMG 31841</strain>
    </source>
</reference>
<gene>
    <name evidence="1" type="ORF">LMG31841_05321</name>
</gene>
<comment type="caution">
    <text evidence="1">The sequence shown here is derived from an EMBL/GenBank/DDBJ whole genome shotgun (WGS) entry which is preliminary data.</text>
</comment>
<dbReference type="EMBL" id="CAJQZC010000014">
    <property type="protein sequence ID" value="CAG4923791.1"/>
    <property type="molecule type" value="Genomic_DNA"/>
</dbReference>
<proteinExistence type="predicted"/>